<gene>
    <name evidence="2" type="ORF">EVOR1521_LOCUS9894</name>
</gene>
<evidence type="ECO:0000313" key="2">
    <source>
        <dbReference type="EMBL" id="CAJ1382533.1"/>
    </source>
</evidence>
<proteinExistence type="predicted"/>
<evidence type="ECO:0000256" key="1">
    <source>
        <dbReference type="SAM" id="MobiDB-lite"/>
    </source>
</evidence>
<dbReference type="EMBL" id="CAUJNA010000913">
    <property type="protein sequence ID" value="CAJ1382533.1"/>
    <property type="molecule type" value="Genomic_DNA"/>
</dbReference>
<evidence type="ECO:0000313" key="3">
    <source>
        <dbReference type="Proteomes" id="UP001178507"/>
    </source>
</evidence>
<feature type="compositionally biased region" description="Basic and acidic residues" evidence="1">
    <location>
        <begin position="228"/>
        <end position="246"/>
    </location>
</feature>
<reference evidence="2" key="1">
    <citation type="submission" date="2023-08" db="EMBL/GenBank/DDBJ databases">
        <authorList>
            <person name="Chen Y."/>
            <person name="Shah S."/>
            <person name="Dougan E. K."/>
            <person name="Thang M."/>
            <person name="Chan C."/>
        </authorList>
    </citation>
    <scope>NUCLEOTIDE SEQUENCE</scope>
</reference>
<feature type="region of interest" description="Disordered" evidence="1">
    <location>
        <begin position="223"/>
        <end position="282"/>
    </location>
</feature>
<dbReference type="Proteomes" id="UP001178507">
    <property type="component" value="Unassembled WGS sequence"/>
</dbReference>
<name>A0AA36MXP3_9DINO</name>
<protein>
    <submittedName>
        <fullName evidence="2">Uncharacterized protein</fullName>
    </submittedName>
</protein>
<feature type="compositionally biased region" description="Low complexity" evidence="1">
    <location>
        <begin position="264"/>
        <end position="274"/>
    </location>
</feature>
<comment type="caution">
    <text evidence="2">The sequence shown here is derived from an EMBL/GenBank/DDBJ whole genome shotgun (WGS) entry which is preliminary data.</text>
</comment>
<dbReference type="AlphaFoldDB" id="A0AA36MXP3"/>
<keyword evidence="3" id="KW-1185">Reference proteome</keyword>
<organism evidence="2 3">
    <name type="scientific">Effrenium voratum</name>
    <dbReference type="NCBI Taxonomy" id="2562239"/>
    <lineage>
        <taxon>Eukaryota</taxon>
        <taxon>Sar</taxon>
        <taxon>Alveolata</taxon>
        <taxon>Dinophyceae</taxon>
        <taxon>Suessiales</taxon>
        <taxon>Symbiodiniaceae</taxon>
        <taxon>Effrenium</taxon>
    </lineage>
</organism>
<sequence length="322" mass="34474">MAALLNKRARTTVQEVSVDEIMQCFQAFLAAKKDRDLTALLERALQVSWKSAPSTALPAFVEGYELFANVLQRCGPVLSNQKTLLALVSLHDDKPCNFTRQPMRAWADLVSASVRACLAKLRECAYDPTLQERTLRKATVQQASALQGLAAMVRRWDDKGPTSSALPLALAAQVLAPAAGADAATALGDDGWPDFMAMLGRPSAKPRSASKALQAALSVEPVTYEQKLQGKDADDREPASPDKDAQARTQPPPRTSRPAKKPAAKQQAATSSAPGKKQLKMTGKCIASRAYAKALKTGGIEAARAAHAQALQECRAKGIPFD</sequence>
<accession>A0AA36MXP3</accession>